<name>A0A0L6U8L2_9BASI</name>
<evidence type="ECO:0000259" key="1">
    <source>
        <dbReference type="Pfam" id="PF20515"/>
    </source>
</evidence>
<gene>
    <name evidence="2" type="ORF">VP01_8736g1</name>
</gene>
<dbReference type="VEuPathDB" id="FungiDB:VP01_8736g1"/>
<evidence type="ECO:0000313" key="2">
    <source>
        <dbReference type="EMBL" id="KNZ44879.1"/>
    </source>
</evidence>
<evidence type="ECO:0000313" key="3">
    <source>
        <dbReference type="Proteomes" id="UP000037035"/>
    </source>
</evidence>
<dbReference type="AlphaFoldDB" id="A0A0L6U8L2"/>
<dbReference type="Pfam" id="PF20515">
    <property type="entry name" value="2OG-FeII_Oxy_6"/>
    <property type="match status" value="1"/>
</dbReference>
<protein>
    <recommendedName>
        <fullName evidence="1">Tet-like 2OG-Fe(II) oxygenase domain-containing protein</fullName>
    </recommendedName>
</protein>
<dbReference type="Proteomes" id="UP000037035">
    <property type="component" value="Unassembled WGS sequence"/>
</dbReference>
<accession>A0A0L6U8L2</accession>
<organism evidence="2 3">
    <name type="scientific">Puccinia sorghi</name>
    <dbReference type="NCBI Taxonomy" id="27349"/>
    <lineage>
        <taxon>Eukaryota</taxon>
        <taxon>Fungi</taxon>
        <taxon>Dikarya</taxon>
        <taxon>Basidiomycota</taxon>
        <taxon>Pucciniomycotina</taxon>
        <taxon>Pucciniomycetes</taxon>
        <taxon>Pucciniales</taxon>
        <taxon>Pucciniaceae</taxon>
        <taxon>Puccinia</taxon>
    </lineage>
</organism>
<reference evidence="2 3" key="1">
    <citation type="submission" date="2015-08" db="EMBL/GenBank/DDBJ databases">
        <title>Next Generation Sequencing and Analysis of the Genome of Puccinia sorghi L Schw, the Causal Agent of Maize Common Rust.</title>
        <authorList>
            <person name="Rochi L."/>
            <person name="Burguener G."/>
            <person name="Darino M."/>
            <person name="Turjanski A."/>
            <person name="Kreff E."/>
            <person name="Dieguez M.J."/>
            <person name="Sacco F."/>
        </authorList>
    </citation>
    <scope>NUCLEOTIDE SEQUENCE [LARGE SCALE GENOMIC DNA]</scope>
    <source>
        <strain evidence="2 3">RO10H11247</strain>
    </source>
</reference>
<sequence length="131" mass="15078">MKKYNLPSFSDLSYGELPEDSTFSPHITFTTNSFFNPPHVYSEEIAQFPFVIFVPTCSSDGTLVDGSEHEVNSCPSLFPDCKFGIYFYHQNDIVKMIWKANNYTHCTMPHSISQDFCQLGRDFCPNKLFSY</sequence>
<dbReference type="EMBL" id="LAVV01014311">
    <property type="protein sequence ID" value="KNZ44879.1"/>
    <property type="molecule type" value="Genomic_DNA"/>
</dbReference>
<dbReference type="InterPro" id="IPR046798">
    <property type="entry name" value="2OG-FeII_Oxy_6"/>
</dbReference>
<dbReference type="OrthoDB" id="10562749at2759"/>
<feature type="domain" description="Tet-like 2OG-Fe(II) oxygenase" evidence="1">
    <location>
        <begin position="1"/>
        <end position="109"/>
    </location>
</feature>
<keyword evidence="3" id="KW-1185">Reference proteome</keyword>
<proteinExistence type="predicted"/>
<comment type="caution">
    <text evidence="2">The sequence shown here is derived from an EMBL/GenBank/DDBJ whole genome shotgun (WGS) entry which is preliminary data.</text>
</comment>